<dbReference type="SUPFAM" id="SSF160631">
    <property type="entry name" value="SMI1/KNR4-like"/>
    <property type="match status" value="1"/>
</dbReference>
<sequence length="145" mass="16872">MNFDEFKKLVERKKSRNPIWFAMDADELPNTSLISEVENKLGAKLPVDYINFICEFGGGYFAFSNVFSLDENSDWNILEQNYSYDAIRKDHVLLSENGTGDFYGYKIDNGLCLPKIRFFDHGIQEWSDTEFSNIFEYLAKFALTN</sequence>
<reference evidence="2 3" key="2">
    <citation type="journal article" date="2022" name="Mar. Drugs">
        <title>Bioassay-Guided Fractionation Leads to the Detection of Cholic Acid Generated by the Rare Thalassomonas sp.</title>
        <authorList>
            <person name="Pheiffer F."/>
            <person name="Schneider Y.K."/>
            <person name="Hansen E.H."/>
            <person name="Andersen J.H."/>
            <person name="Isaksson J."/>
            <person name="Busche T."/>
            <person name="R C."/>
            <person name="Kalinowski J."/>
            <person name="Zyl L.V."/>
            <person name="Trindade M."/>
        </authorList>
    </citation>
    <scope>NUCLEOTIDE SEQUENCE [LARGE SCALE GENOMIC DNA]</scope>
    <source>
        <strain evidence="2 3">XOM25</strain>
    </source>
</reference>
<dbReference type="RefSeq" id="WP_044841034.1">
    <property type="nucleotide sequence ID" value="NZ_CP059734.1"/>
</dbReference>
<feature type="domain" description="Knr4/Smi1-like" evidence="1">
    <location>
        <begin position="29"/>
        <end position="140"/>
    </location>
</feature>
<dbReference type="AlphaFoldDB" id="A0AAF0CDA9"/>
<keyword evidence="3" id="KW-1185">Reference proteome</keyword>
<dbReference type="Gene3D" id="3.40.1580.10">
    <property type="entry name" value="SMI1/KNR4-like"/>
    <property type="match status" value="1"/>
</dbReference>
<proteinExistence type="predicted"/>
<accession>A0AAF0CDA9</accession>
<reference evidence="2 3" key="1">
    <citation type="journal article" date="2015" name="Genome Announc.">
        <title>Draft Genome Sequences of Marine Isolates of Thalassomonas viridans and Thalassomonas actiniarum.</title>
        <authorList>
            <person name="Olonade I."/>
            <person name="van Zyl L.J."/>
            <person name="Trindade M."/>
        </authorList>
    </citation>
    <scope>NUCLEOTIDE SEQUENCE [LARGE SCALE GENOMIC DNA]</scope>
    <source>
        <strain evidence="2 3">XOM25</strain>
    </source>
</reference>
<organism evidence="2 3">
    <name type="scientific">Thalassomonas viridans</name>
    <dbReference type="NCBI Taxonomy" id="137584"/>
    <lineage>
        <taxon>Bacteria</taxon>
        <taxon>Pseudomonadati</taxon>
        <taxon>Pseudomonadota</taxon>
        <taxon>Gammaproteobacteria</taxon>
        <taxon>Alteromonadales</taxon>
        <taxon>Colwelliaceae</taxon>
        <taxon>Thalassomonas</taxon>
    </lineage>
</organism>
<evidence type="ECO:0000313" key="2">
    <source>
        <dbReference type="EMBL" id="WDE09013.1"/>
    </source>
</evidence>
<dbReference type="KEGG" id="tvd:SG34_029995"/>
<dbReference type="SMART" id="SM00860">
    <property type="entry name" value="SMI1_KNR4"/>
    <property type="match status" value="1"/>
</dbReference>
<evidence type="ECO:0000313" key="3">
    <source>
        <dbReference type="Proteomes" id="UP000032352"/>
    </source>
</evidence>
<dbReference type="EMBL" id="CP059734">
    <property type="protein sequence ID" value="WDE09013.1"/>
    <property type="molecule type" value="Genomic_DNA"/>
</dbReference>
<dbReference type="Pfam" id="PF14568">
    <property type="entry name" value="SUKH_6"/>
    <property type="match status" value="1"/>
</dbReference>
<gene>
    <name evidence="2" type="ORF">SG34_029995</name>
</gene>
<name>A0AAF0CDA9_9GAMM</name>
<protein>
    <submittedName>
        <fullName evidence="2">SMI1/KNR4 family protein</fullName>
    </submittedName>
</protein>
<dbReference type="InterPro" id="IPR037883">
    <property type="entry name" value="Knr4/Smi1-like_sf"/>
</dbReference>
<evidence type="ECO:0000259" key="1">
    <source>
        <dbReference type="SMART" id="SM00860"/>
    </source>
</evidence>
<dbReference type="InterPro" id="IPR018958">
    <property type="entry name" value="Knr4/Smi1-like_dom"/>
</dbReference>
<dbReference type="Proteomes" id="UP000032352">
    <property type="component" value="Chromosome pTvir"/>
</dbReference>